<reference evidence="1 2" key="1">
    <citation type="submission" date="2018-09" db="EMBL/GenBank/DDBJ databases">
        <title>Genome sequencing of Lachnoanaerobaculum umeaense DSM 23576.</title>
        <authorList>
            <person name="Kook J.-K."/>
            <person name="Park S.-N."/>
            <person name="Lim Y.K."/>
        </authorList>
    </citation>
    <scope>NUCLEOTIDE SEQUENCE [LARGE SCALE GENOMIC DNA]</scope>
    <source>
        <strain evidence="2">DSM 23576 \ CCUG 58757</strain>
    </source>
</reference>
<organism evidence="1 2">
    <name type="scientific">Lachnoanaerobaculum umeaense</name>
    <dbReference type="NCBI Taxonomy" id="617123"/>
    <lineage>
        <taxon>Bacteria</taxon>
        <taxon>Bacillati</taxon>
        <taxon>Bacillota</taxon>
        <taxon>Clostridia</taxon>
        <taxon>Lachnospirales</taxon>
        <taxon>Lachnospiraceae</taxon>
        <taxon>Lachnoanaerobaculum</taxon>
    </lineage>
</organism>
<dbReference type="Gene3D" id="3.30.70.1260">
    <property type="entry name" value="bacterial protein sp0830 like"/>
    <property type="match status" value="1"/>
</dbReference>
<dbReference type="Proteomes" id="UP000265562">
    <property type="component" value="Chromosome"/>
</dbReference>
<dbReference type="InterPro" id="IPR012545">
    <property type="entry name" value="DUF1697"/>
</dbReference>
<protein>
    <submittedName>
        <fullName evidence="1">DUF1697 domain-containing protein</fullName>
    </submittedName>
</protein>
<dbReference type="PANTHER" id="PTHR36439:SF1">
    <property type="entry name" value="DUF1697 DOMAIN-CONTAINING PROTEIN"/>
    <property type="match status" value="1"/>
</dbReference>
<proteinExistence type="predicted"/>
<name>A0A385Q0Z5_9FIRM</name>
<keyword evidence="2" id="KW-1185">Reference proteome</keyword>
<dbReference type="Gene3D" id="3.30.70.1280">
    <property type="entry name" value="SP0830-like domains"/>
    <property type="match status" value="1"/>
</dbReference>
<dbReference type="AlphaFoldDB" id="A0A385Q0Z5"/>
<evidence type="ECO:0000313" key="2">
    <source>
        <dbReference type="Proteomes" id="UP000265562"/>
    </source>
</evidence>
<gene>
    <name evidence="1" type="ORF">D4A81_04410</name>
</gene>
<accession>A0A385Q0Z5</accession>
<dbReference type="EMBL" id="CP032364">
    <property type="protein sequence ID" value="AYA99244.1"/>
    <property type="molecule type" value="Genomic_DNA"/>
</dbReference>
<dbReference type="SUPFAM" id="SSF160379">
    <property type="entry name" value="SP0830-like"/>
    <property type="match status" value="1"/>
</dbReference>
<dbReference type="OrthoDB" id="9806494at2"/>
<dbReference type="PANTHER" id="PTHR36439">
    <property type="entry name" value="BLL4334 PROTEIN"/>
    <property type="match status" value="1"/>
</dbReference>
<sequence>MRYILLLRGINVGGKNKVSMSDLKALLIELGFEDVDSYINSGNLFFSSGENYESCISKIKHLLETNFDFSIPFTLINKDDYLKEKENLPEWWYQDIARRDVLFFSCDLNSSKVIDFIDKSTFHNEIVHIGINAVFWGKYDESEYMKTTYHKKLIKQDFYKQVTIRNGNTFEKIAEILEREDKWTI</sequence>
<dbReference type="PIRSF" id="PIRSF008502">
    <property type="entry name" value="UCP008502"/>
    <property type="match status" value="1"/>
</dbReference>
<dbReference type="KEGG" id="lua:D4A81_04410"/>
<dbReference type="Pfam" id="PF08002">
    <property type="entry name" value="DUF1697"/>
    <property type="match status" value="1"/>
</dbReference>
<dbReference type="RefSeq" id="WP_111525690.1">
    <property type="nucleotide sequence ID" value="NZ_CP032364.1"/>
</dbReference>
<evidence type="ECO:0000313" key="1">
    <source>
        <dbReference type="EMBL" id="AYA99244.1"/>
    </source>
</evidence>